<evidence type="ECO:0000256" key="6">
    <source>
        <dbReference type="ARBA" id="ARBA00022840"/>
    </source>
</evidence>
<evidence type="ECO:0000256" key="7">
    <source>
        <dbReference type="ARBA" id="ARBA00023136"/>
    </source>
</evidence>
<dbReference type="InterPro" id="IPR027417">
    <property type="entry name" value="P-loop_NTPase"/>
</dbReference>
<dbReference type="EMBL" id="JBCGDC010000047">
    <property type="protein sequence ID" value="MFB6394915.1"/>
    <property type="molecule type" value="Genomic_DNA"/>
</dbReference>
<dbReference type="PANTHER" id="PTHR43297:SF2">
    <property type="entry name" value="DIPEPTIDE TRANSPORT ATP-BINDING PROTEIN DPPD"/>
    <property type="match status" value="1"/>
</dbReference>
<dbReference type="Proteomes" id="UP001582793">
    <property type="component" value="Unassembled WGS sequence"/>
</dbReference>
<dbReference type="InterPro" id="IPR050388">
    <property type="entry name" value="ABC_Ni/Peptide_Import"/>
</dbReference>
<gene>
    <name evidence="9" type="ORF">AAFH96_17640</name>
</gene>
<accession>A0ABV5CSC1</accession>
<evidence type="ECO:0000256" key="5">
    <source>
        <dbReference type="ARBA" id="ARBA00022741"/>
    </source>
</evidence>
<dbReference type="InterPro" id="IPR003593">
    <property type="entry name" value="AAA+_ATPase"/>
</dbReference>
<dbReference type="PANTHER" id="PTHR43297">
    <property type="entry name" value="OLIGOPEPTIDE TRANSPORT ATP-BINDING PROTEIN APPD"/>
    <property type="match status" value="1"/>
</dbReference>
<dbReference type="Pfam" id="PF08352">
    <property type="entry name" value="oligo_HPY"/>
    <property type="match status" value="1"/>
</dbReference>
<dbReference type="Pfam" id="PF00005">
    <property type="entry name" value="ABC_tran"/>
    <property type="match status" value="1"/>
</dbReference>
<comment type="similarity">
    <text evidence="2">Belongs to the ABC transporter superfamily.</text>
</comment>
<dbReference type="PROSITE" id="PS50893">
    <property type="entry name" value="ABC_TRANSPORTER_2"/>
    <property type="match status" value="1"/>
</dbReference>
<dbReference type="SUPFAM" id="SSF52540">
    <property type="entry name" value="P-loop containing nucleoside triphosphate hydrolases"/>
    <property type="match status" value="1"/>
</dbReference>
<dbReference type="InterPro" id="IPR017871">
    <property type="entry name" value="ABC_transporter-like_CS"/>
</dbReference>
<keyword evidence="10" id="KW-1185">Reference proteome</keyword>
<evidence type="ECO:0000256" key="1">
    <source>
        <dbReference type="ARBA" id="ARBA00004202"/>
    </source>
</evidence>
<dbReference type="CDD" id="cd03257">
    <property type="entry name" value="ABC_NikE_OppD_transporters"/>
    <property type="match status" value="1"/>
</dbReference>
<dbReference type="InterPro" id="IPR003439">
    <property type="entry name" value="ABC_transporter-like_ATP-bd"/>
</dbReference>
<keyword evidence="5" id="KW-0547">Nucleotide-binding</keyword>
<proteinExistence type="inferred from homology"/>
<evidence type="ECO:0000256" key="4">
    <source>
        <dbReference type="ARBA" id="ARBA00022475"/>
    </source>
</evidence>
<evidence type="ECO:0000313" key="9">
    <source>
        <dbReference type="EMBL" id="MFB6394915.1"/>
    </source>
</evidence>
<feature type="domain" description="ABC transporter" evidence="8">
    <location>
        <begin position="12"/>
        <end position="263"/>
    </location>
</feature>
<dbReference type="GO" id="GO:0005524">
    <property type="term" value="F:ATP binding"/>
    <property type="evidence" value="ECO:0007669"/>
    <property type="project" value="UniProtKB-KW"/>
</dbReference>
<keyword evidence="4" id="KW-1003">Cell membrane</keyword>
<evidence type="ECO:0000256" key="2">
    <source>
        <dbReference type="ARBA" id="ARBA00005417"/>
    </source>
</evidence>
<keyword evidence="7" id="KW-0472">Membrane</keyword>
<dbReference type="PROSITE" id="PS00211">
    <property type="entry name" value="ABC_TRANSPORTER_1"/>
    <property type="match status" value="1"/>
</dbReference>
<name>A0ABV5CSC1_9ACTN</name>
<dbReference type="Gene3D" id="3.40.50.300">
    <property type="entry name" value="P-loop containing nucleotide triphosphate hydrolases"/>
    <property type="match status" value="1"/>
</dbReference>
<dbReference type="NCBIfam" id="TIGR01727">
    <property type="entry name" value="oligo_HPY"/>
    <property type="match status" value="1"/>
</dbReference>
<keyword evidence="6 9" id="KW-0067">ATP-binding</keyword>
<organism evidence="9 10">
    <name type="scientific">Polymorphospora lycopeni</name>
    <dbReference type="NCBI Taxonomy" id="3140240"/>
    <lineage>
        <taxon>Bacteria</taxon>
        <taxon>Bacillati</taxon>
        <taxon>Actinomycetota</taxon>
        <taxon>Actinomycetes</taxon>
        <taxon>Micromonosporales</taxon>
        <taxon>Micromonosporaceae</taxon>
        <taxon>Polymorphospora</taxon>
    </lineage>
</organism>
<dbReference type="RefSeq" id="WP_375734911.1">
    <property type="nucleotide sequence ID" value="NZ_JBCGDC010000047.1"/>
</dbReference>
<reference evidence="9 10" key="1">
    <citation type="submission" date="2024-04" db="EMBL/GenBank/DDBJ databases">
        <title>Polymorphospora sp. isolated from Baiyangdian Lake in Xiong'an New Area.</title>
        <authorList>
            <person name="Zhang X."/>
            <person name="Liu J."/>
        </authorList>
    </citation>
    <scope>NUCLEOTIDE SEQUENCE [LARGE SCALE GENOMIC DNA]</scope>
    <source>
        <strain evidence="9 10">2-325</strain>
    </source>
</reference>
<evidence type="ECO:0000256" key="3">
    <source>
        <dbReference type="ARBA" id="ARBA00022448"/>
    </source>
</evidence>
<sequence length="341" mass="36834">MVAPPPARQPLLAVDDLVVSFDGPLGTYRALNGVSFHVDAGETLAILGESGSGKSVTVRAVMALLPRHSARVERGTIRYAGEEISAKPVRRTRELSATEIAMVFQDSLTALNPVVRVGQQIAELFRVRQRLSRREAWQRAVAGLDRVGIPNAAKRAHDYPHQFSGGMRQRVVIAMALALRPRLLIADEPTTALDVTVQAQIMDLLRELREADGMAMILITHDLGVVADVADRVAVMYAGTVVESGPLREVYDAPAHPYTRGLMNSVPAPDRPGTRLTPIEGMPPSPLHPPTGCPFHPRCPVARANCRTDRPALRIVATGHEAACHYAQEVMTGVDTVKGAA</sequence>
<evidence type="ECO:0000313" key="10">
    <source>
        <dbReference type="Proteomes" id="UP001582793"/>
    </source>
</evidence>
<evidence type="ECO:0000259" key="8">
    <source>
        <dbReference type="PROSITE" id="PS50893"/>
    </source>
</evidence>
<protein>
    <submittedName>
        <fullName evidence="9">ABC transporter ATP-binding protein</fullName>
    </submittedName>
</protein>
<dbReference type="InterPro" id="IPR013563">
    <property type="entry name" value="Oligopep_ABC_C"/>
</dbReference>
<comment type="subcellular location">
    <subcellularLocation>
        <location evidence="1">Cell membrane</location>
        <topology evidence="1">Peripheral membrane protein</topology>
    </subcellularLocation>
</comment>
<keyword evidence="3" id="KW-0813">Transport</keyword>
<dbReference type="SMART" id="SM00382">
    <property type="entry name" value="AAA"/>
    <property type="match status" value="1"/>
</dbReference>
<comment type="caution">
    <text evidence="9">The sequence shown here is derived from an EMBL/GenBank/DDBJ whole genome shotgun (WGS) entry which is preliminary data.</text>
</comment>